<dbReference type="EMBL" id="JAVDYI010000001">
    <property type="protein sequence ID" value="MDR7357298.1"/>
    <property type="molecule type" value="Genomic_DNA"/>
</dbReference>
<keyword evidence="2" id="KW-1185">Reference proteome</keyword>
<name>A0ABU2BHT4_9MICC</name>
<sequence length="209" mass="21466">MSRRQFGLLLGWGAVLVAAPGVYGIVAKSSASLATRVSTTFGSIAVVRSGRLARLDGLGKPAFSGLAAAVSIIEHGGGVLPVKMAQAAGGGHGHGGEAPVPSLPGSTEPMNLTWPDVVVLEVNIRNDGQEPVLFSPGQLRLRLAGTETTITPQDSDHTTGTVAVGASESIYVSYLAPRTGAGLQLEFNDVQRDERLALDLPVMMIGGAT</sequence>
<gene>
    <name evidence="1" type="ORF">J2S64_000989</name>
</gene>
<accession>A0ABU2BHT4</accession>
<dbReference type="RefSeq" id="WP_310288667.1">
    <property type="nucleotide sequence ID" value="NZ_BAAAWO010000001.1"/>
</dbReference>
<dbReference type="Proteomes" id="UP001183817">
    <property type="component" value="Unassembled WGS sequence"/>
</dbReference>
<reference evidence="1 2" key="1">
    <citation type="submission" date="2023-07" db="EMBL/GenBank/DDBJ databases">
        <title>Sequencing the genomes of 1000 actinobacteria strains.</title>
        <authorList>
            <person name="Klenk H.-P."/>
        </authorList>
    </citation>
    <scope>NUCLEOTIDE SEQUENCE [LARGE SCALE GENOMIC DNA]</scope>
    <source>
        <strain evidence="1 2">DSM 20167</strain>
    </source>
</reference>
<evidence type="ECO:0000313" key="1">
    <source>
        <dbReference type="EMBL" id="MDR7357298.1"/>
    </source>
</evidence>
<proteinExistence type="predicted"/>
<protein>
    <recommendedName>
        <fullName evidence="3">DUF4352 domain-containing protein</fullName>
    </recommendedName>
</protein>
<evidence type="ECO:0000313" key="2">
    <source>
        <dbReference type="Proteomes" id="UP001183817"/>
    </source>
</evidence>
<comment type="caution">
    <text evidence="1">The sequence shown here is derived from an EMBL/GenBank/DDBJ whole genome shotgun (WGS) entry which is preliminary data.</text>
</comment>
<evidence type="ECO:0008006" key="3">
    <source>
        <dbReference type="Google" id="ProtNLM"/>
    </source>
</evidence>
<organism evidence="1 2">
    <name type="scientific">Paeniglutamicibacter sulfureus</name>
    <dbReference type="NCBI Taxonomy" id="43666"/>
    <lineage>
        <taxon>Bacteria</taxon>
        <taxon>Bacillati</taxon>
        <taxon>Actinomycetota</taxon>
        <taxon>Actinomycetes</taxon>
        <taxon>Micrococcales</taxon>
        <taxon>Micrococcaceae</taxon>
        <taxon>Paeniglutamicibacter</taxon>
    </lineage>
</organism>